<dbReference type="EMBL" id="AWQQ01000095">
    <property type="protein sequence ID" value="PHJ37344.1"/>
    <property type="molecule type" value="Genomic_DNA"/>
</dbReference>
<gene>
    <name evidence="6" type="ORF">P378_16735</name>
</gene>
<dbReference type="Proteomes" id="UP000222564">
    <property type="component" value="Unassembled WGS sequence"/>
</dbReference>
<evidence type="ECO:0000256" key="3">
    <source>
        <dbReference type="ARBA" id="ARBA00023004"/>
    </source>
</evidence>
<evidence type="ECO:0000259" key="5">
    <source>
        <dbReference type="Pfam" id="PF04055"/>
    </source>
</evidence>
<dbReference type="InterPro" id="IPR013785">
    <property type="entry name" value="Aldolase_TIM"/>
</dbReference>
<keyword evidence="4" id="KW-0411">Iron-sulfur</keyword>
<dbReference type="GO" id="GO:0046872">
    <property type="term" value="F:metal ion binding"/>
    <property type="evidence" value="ECO:0007669"/>
    <property type="project" value="UniProtKB-KW"/>
</dbReference>
<dbReference type="CDD" id="cd01335">
    <property type="entry name" value="Radical_SAM"/>
    <property type="match status" value="1"/>
</dbReference>
<protein>
    <recommendedName>
        <fullName evidence="5">Radical SAM core domain-containing protein</fullName>
    </recommendedName>
</protein>
<dbReference type="SFLD" id="SFLDG01067">
    <property type="entry name" value="SPASM/twitch_domain_containing"/>
    <property type="match status" value="1"/>
</dbReference>
<dbReference type="SUPFAM" id="SSF102114">
    <property type="entry name" value="Radical SAM enzymes"/>
    <property type="match status" value="1"/>
</dbReference>
<dbReference type="Pfam" id="PF04055">
    <property type="entry name" value="Radical_SAM"/>
    <property type="match status" value="1"/>
</dbReference>
<reference evidence="6 7" key="1">
    <citation type="submission" date="2013-09" db="EMBL/GenBank/DDBJ databases">
        <title>Biodegradation of hydrocarbons in the deep terrestrial subsurface : characterization of a microbial consortium composed of two Desulfotomaculum species originating from a deep geological formation.</title>
        <authorList>
            <person name="Aullo T."/>
            <person name="Berlendis S."/>
            <person name="Lascourreges J.-F."/>
            <person name="Dessort D."/>
            <person name="Saint-Laurent S."/>
            <person name="Schraauwers B."/>
            <person name="Mas J."/>
            <person name="Magot M."/>
            <person name="Ranchou-Peyruse A."/>
        </authorList>
    </citation>
    <scope>NUCLEOTIDE SEQUENCE [LARGE SCALE GENOMIC DNA]</scope>
    <source>
        <strain evidence="6 7">Bs107</strain>
    </source>
</reference>
<feature type="domain" description="Radical SAM core" evidence="5">
    <location>
        <begin position="13"/>
        <end position="112"/>
    </location>
</feature>
<dbReference type="InterPro" id="IPR007197">
    <property type="entry name" value="rSAM"/>
</dbReference>
<dbReference type="PANTHER" id="PTHR11228:SF7">
    <property type="entry name" value="PQQA PEPTIDE CYCLASE"/>
    <property type="match status" value="1"/>
</dbReference>
<keyword evidence="3" id="KW-0408">Iron</keyword>
<dbReference type="RefSeq" id="WP_180261134.1">
    <property type="nucleotide sequence ID" value="NZ_AWQQ01000095.1"/>
</dbReference>
<name>A0A2C6MCR5_9FIRM</name>
<keyword evidence="2" id="KW-0479">Metal-binding</keyword>
<dbReference type="Gene3D" id="3.20.20.70">
    <property type="entry name" value="Aldolase class I"/>
    <property type="match status" value="1"/>
</dbReference>
<organism evidence="6 7">
    <name type="scientific">Desulforamulus profundi</name>
    <dbReference type="NCBI Taxonomy" id="1383067"/>
    <lineage>
        <taxon>Bacteria</taxon>
        <taxon>Bacillati</taxon>
        <taxon>Bacillota</taxon>
        <taxon>Clostridia</taxon>
        <taxon>Eubacteriales</taxon>
        <taxon>Peptococcaceae</taxon>
        <taxon>Desulforamulus</taxon>
    </lineage>
</organism>
<dbReference type="GO" id="GO:0003824">
    <property type="term" value="F:catalytic activity"/>
    <property type="evidence" value="ECO:0007669"/>
    <property type="project" value="InterPro"/>
</dbReference>
<evidence type="ECO:0000256" key="1">
    <source>
        <dbReference type="ARBA" id="ARBA00022691"/>
    </source>
</evidence>
<keyword evidence="1" id="KW-0949">S-adenosyl-L-methionine</keyword>
<evidence type="ECO:0000256" key="2">
    <source>
        <dbReference type="ARBA" id="ARBA00022723"/>
    </source>
</evidence>
<evidence type="ECO:0000256" key="4">
    <source>
        <dbReference type="ARBA" id="ARBA00023014"/>
    </source>
</evidence>
<evidence type="ECO:0000313" key="7">
    <source>
        <dbReference type="Proteomes" id="UP000222564"/>
    </source>
</evidence>
<accession>A0A2C6MCR5</accession>
<dbReference type="InterPro" id="IPR050377">
    <property type="entry name" value="Radical_SAM_PqqE_MftC-like"/>
</dbReference>
<dbReference type="PANTHER" id="PTHR11228">
    <property type="entry name" value="RADICAL SAM DOMAIN PROTEIN"/>
    <property type="match status" value="1"/>
</dbReference>
<proteinExistence type="predicted"/>
<dbReference type="GO" id="GO:0051536">
    <property type="term" value="F:iron-sulfur cluster binding"/>
    <property type="evidence" value="ECO:0007669"/>
    <property type="project" value="UniProtKB-KW"/>
</dbReference>
<sequence>MEQTLHLSNTTLVVTFRCNLKCKLCAVSAPYYTVPTHYSLESLIESVRRYFEVVDNVDKFTINGGEPLLHPQLPDIMDFIIKYIDRIGTLEIITNGAVAPDKRLLNSLSRSGKIDILVDNYGPELSAKVPQIVEDFNEAGIKHRVRKYYGEDAHFGGWVDLLDLSKKNRTADETENIYKRCAYPGPFRCFVIFDGKAYICGVYKRCESLGIIPDNPSEYVDFSSDSEPIEEKRKQIQNFYNRRFFSACEYCNGFCEDSKRYAPAEQL</sequence>
<dbReference type="SFLD" id="SFLDS00029">
    <property type="entry name" value="Radical_SAM"/>
    <property type="match status" value="1"/>
</dbReference>
<comment type="caution">
    <text evidence="6">The sequence shown here is derived from an EMBL/GenBank/DDBJ whole genome shotgun (WGS) entry which is preliminary data.</text>
</comment>
<dbReference type="AlphaFoldDB" id="A0A2C6MCR5"/>
<keyword evidence="7" id="KW-1185">Reference proteome</keyword>
<evidence type="ECO:0000313" key="6">
    <source>
        <dbReference type="EMBL" id="PHJ37344.1"/>
    </source>
</evidence>
<dbReference type="InterPro" id="IPR058240">
    <property type="entry name" value="rSAM_sf"/>
</dbReference>